<reference evidence="2 3" key="1">
    <citation type="journal article" date="2018" name="Front. Plant Sci.">
        <title>Red Clover (Trifolium pratense) and Zigzag Clover (T. medium) - A Picture of Genomic Similarities and Differences.</title>
        <authorList>
            <person name="Dluhosova J."/>
            <person name="Istvanek J."/>
            <person name="Nedelnik J."/>
            <person name="Repkova J."/>
        </authorList>
    </citation>
    <scope>NUCLEOTIDE SEQUENCE [LARGE SCALE GENOMIC DNA]</scope>
    <source>
        <strain evidence="3">cv. 10/8</strain>
        <tissue evidence="2">Leaf</tissue>
    </source>
</reference>
<protein>
    <recommendedName>
        <fullName evidence="4">Transmembrane protein</fullName>
    </recommendedName>
</protein>
<keyword evidence="1" id="KW-0472">Membrane</keyword>
<evidence type="ECO:0000313" key="2">
    <source>
        <dbReference type="EMBL" id="MCI31742.1"/>
    </source>
</evidence>
<sequence length="59" mass="6595">MVSSEVLQWSKVGDDGVVGGPVQDGFFYLVWFVSSFWLPCSNLLVLFSSGFGRKFAVDW</sequence>
<dbReference type="AlphaFoldDB" id="A0A392R6N0"/>
<name>A0A392R6N0_9FABA</name>
<dbReference type="Proteomes" id="UP000265520">
    <property type="component" value="Unassembled WGS sequence"/>
</dbReference>
<comment type="caution">
    <text evidence="2">The sequence shown here is derived from an EMBL/GenBank/DDBJ whole genome shotgun (WGS) entry which is preliminary data.</text>
</comment>
<proteinExistence type="predicted"/>
<evidence type="ECO:0008006" key="4">
    <source>
        <dbReference type="Google" id="ProtNLM"/>
    </source>
</evidence>
<accession>A0A392R6N0</accession>
<organism evidence="2 3">
    <name type="scientific">Trifolium medium</name>
    <dbReference type="NCBI Taxonomy" id="97028"/>
    <lineage>
        <taxon>Eukaryota</taxon>
        <taxon>Viridiplantae</taxon>
        <taxon>Streptophyta</taxon>
        <taxon>Embryophyta</taxon>
        <taxon>Tracheophyta</taxon>
        <taxon>Spermatophyta</taxon>
        <taxon>Magnoliopsida</taxon>
        <taxon>eudicotyledons</taxon>
        <taxon>Gunneridae</taxon>
        <taxon>Pentapetalae</taxon>
        <taxon>rosids</taxon>
        <taxon>fabids</taxon>
        <taxon>Fabales</taxon>
        <taxon>Fabaceae</taxon>
        <taxon>Papilionoideae</taxon>
        <taxon>50 kb inversion clade</taxon>
        <taxon>NPAAA clade</taxon>
        <taxon>Hologalegina</taxon>
        <taxon>IRL clade</taxon>
        <taxon>Trifolieae</taxon>
        <taxon>Trifolium</taxon>
    </lineage>
</organism>
<dbReference type="EMBL" id="LXQA010189663">
    <property type="protein sequence ID" value="MCI31742.1"/>
    <property type="molecule type" value="Genomic_DNA"/>
</dbReference>
<evidence type="ECO:0000256" key="1">
    <source>
        <dbReference type="SAM" id="Phobius"/>
    </source>
</evidence>
<keyword evidence="1" id="KW-0812">Transmembrane</keyword>
<feature type="transmembrane region" description="Helical" evidence="1">
    <location>
        <begin position="26"/>
        <end position="47"/>
    </location>
</feature>
<keyword evidence="3" id="KW-1185">Reference proteome</keyword>
<evidence type="ECO:0000313" key="3">
    <source>
        <dbReference type="Proteomes" id="UP000265520"/>
    </source>
</evidence>
<feature type="non-terminal residue" evidence="2">
    <location>
        <position position="59"/>
    </location>
</feature>
<keyword evidence="1" id="KW-1133">Transmembrane helix</keyword>